<dbReference type="GO" id="GO:0004477">
    <property type="term" value="F:methenyltetrahydrofolate cyclohydrolase activity"/>
    <property type="evidence" value="ECO:0007669"/>
    <property type="project" value="TreeGrafter"/>
</dbReference>
<dbReference type="Gene3D" id="3.40.50.10860">
    <property type="entry name" value="Leucine Dehydrogenase, chain A, domain 1"/>
    <property type="match status" value="1"/>
</dbReference>
<feature type="domain" description="Tetrahydrofolate dehydrogenase/cyclohydrolase NAD(P)-binding" evidence="13">
    <location>
        <begin position="141"/>
        <end position="282"/>
    </location>
</feature>
<feature type="domain" description="Tetrahydrofolate dehydrogenase/cyclohydrolase catalytic" evidence="12">
    <location>
        <begin position="5"/>
        <end position="122"/>
    </location>
</feature>
<dbReference type="Gene3D" id="3.40.50.720">
    <property type="entry name" value="NAD(P)-binding Rossmann-like Domain"/>
    <property type="match status" value="1"/>
</dbReference>
<dbReference type="GO" id="GO:0006164">
    <property type="term" value="P:purine nucleotide biosynthetic process"/>
    <property type="evidence" value="ECO:0007669"/>
    <property type="project" value="UniProtKB-KW"/>
</dbReference>
<keyword evidence="4" id="KW-0028">Amino-acid biosynthesis</keyword>
<sequence length="285" mass="31853">MGKVLNGKELAERLNSELKNKINLDYQRTGITPKLAAILVGDDPASKLYITIKRKTCVEIGIDSTLVKLNRECTKAELFTKISELNNDTTVHGIILQLPLPMKFKPFTLEFIEKIDPLKDVDGLHPINKGKLFDYNEEIVPATPKGIITLLEYYNVELKGKHVVIINRSNLVGKPLIFMFLKRNATVTVCHTSTSDLENHIKKADILVVAIGQPDFITKDKIKEGVVIIDVGTSRVNGKTRGDVKFEDVFDTCSWITPNPGGVGPMTVSFLLQNTYNAYKRQISE</sequence>
<dbReference type="Pfam" id="PF02882">
    <property type="entry name" value="THF_DHG_CYH_C"/>
    <property type="match status" value="1"/>
</dbReference>
<gene>
    <name evidence="14" type="ORF">S01H4_14473</name>
</gene>
<evidence type="ECO:0000256" key="4">
    <source>
        <dbReference type="ARBA" id="ARBA00022605"/>
    </source>
</evidence>
<reference evidence="14" key="1">
    <citation type="journal article" date="2014" name="Front. Microbiol.">
        <title>High frequency of phylogenetically diverse reductive dehalogenase-homologous genes in deep subseafloor sedimentary metagenomes.</title>
        <authorList>
            <person name="Kawai M."/>
            <person name="Futagami T."/>
            <person name="Toyoda A."/>
            <person name="Takaki Y."/>
            <person name="Nishi S."/>
            <person name="Hori S."/>
            <person name="Arai W."/>
            <person name="Tsubouchi T."/>
            <person name="Morono Y."/>
            <person name="Uchiyama I."/>
            <person name="Ito T."/>
            <person name="Fujiyama A."/>
            <person name="Inagaki F."/>
            <person name="Takami H."/>
        </authorList>
    </citation>
    <scope>NUCLEOTIDE SEQUENCE</scope>
    <source>
        <strain evidence="14">Expedition CK06-06</strain>
    </source>
</reference>
<dbReference type="PRINTS" id="PR00085">
    <property type="entry name" value="THFDHDRGNASE"/>
</dbReference>
<dbReference type="InterPro" id="IPR036291">
    <property type="entry name" value="NAD(P)-bd_dom_sf"/>
</dbReference>
<comment type="subunit">
    <text evidence="2">Homodimer.</text>
</comment>
<keyword evidence="6" id="KW-0378">Hydrolase</keyword>
<dbReference type="HAMAP" id="MF_01576">
    <property type="entry name" value="THF_DHG_CYH"/>
    <property type="match status" value="1"/>
</dbReference>
<dbReference type="SUPFAM" id="SSF53223">
    <property type="entry name" value="Aminoacid dehydrogenase-like, N-terminal domain"/>
    <property type="match status" value="1"/>
</dbReference>
<dbReference type="EMBL" id="BART01006348">
    <property type="protein sequence ID" value="GAG61907.1"/>
    <property type="molecule type" value="Genomic_DNA"/>
</dbReference>
<keyword evidence="7" id="KW-0521">NADP</keyword>
<dbReference type="GO" id="GO:0005829">
    <property type="term" value="C:cytosol"/>
    <property type="evidence" value="ECO:0007669"/>
    <property type="project" value="TreeGrafter"/>
</dbReference>
<evidence type="ECO:0000256" key="10">
    <source>
        <dbReference type="ARBA" id="ARBA00023167"/>
    </source>
</evidence>
<dbReference type="PANTHER" id="PTHR48099:SF5">
    <property type="entry name" value="C-1-TETRAHYDROFOLATE SYNTHASE, CYTOPLASMIC"/>
    <property type="match status" value="1"/>
</dbReference>
<keyword evidence="11" id="KW-0511">Multifunctional enzyme</keyword>
<dbReference type="SUPFAM" id="SSF51735">
    <property type="entry name" value="NAD(P)-binding Rossmann-fold domains"/>
    <property type="match status" value="1"/>
</dbReference>
<dbReference type="GO" id="GO:0000105">
    <property type="term" value="P:L-histidine biosynthetic process"/>
    <property type="evidence" value="ECO:0007669"/>
    <property type="project" value="UniProtKB-KW"/>
</dbReference>
<evidence type="ECO:0000256" key="7">
    <source>
        <dbReference type="ARBA" id="ARBA00022857"/>
    </source>
</evidence>
<keyword evidence="5" id="KW-0658">Purine biosynthesis</keyword>
<dbReference type="PROSITE" id="PS00767">
    <property type="entry name" value="THF_DHG_CYH_2"/>
    <property type="match status" value="1"/>
</dbReference>
<dbReference type="PANTHER" id="PTHR48099">
    <property type="entry name" value="C-1-TETRAHYDROFOLATE SYNTHASE, CYTOPLASMIC-RELATED"/>
    <property type="match status" value="1"/>
</dbReference>
<evidence type="ECO:0000313" key="14">
    <source>
        <dbReference type="EMBL" id="GAG61907.1"/>
    </source>
</evidence>
<dbReference type="FunFam" id="3.40.50.10860:FF:000005">
    <property type="entry name" value="C-1-tetrahydrofolate synthase, cytoplasmic, putative"/>
    <property type="match status" value="1"/>
</dbReference>
<keyword evidence="8" id="KW-0560">Oxidoreductase</keyword>
<keyword evidence="10" id="KW-0486">Methionine biosynthesis</keyword>
<evidence type="ECO:0000256" key="11">
    <source>
        <dbReference type="ARBA" id="ARBA00023268"/>
    </source>
</evidence>
<proteinExistence type="inferred from homology"/>
<evidence type="ECO:0000256" key="6">
    <source>
        <dbReference type="ARBA" id="ARBA00022801"/>
    </source>
</evidence>
<comment type="caution">
    <text evidence="14">The sequence shown here is derived from an EMBL/GenBank/DDBJ whole genome shotgun (WGS) entry which is preliminary data.</text>
</comment>
<dbReference type="GO" id="GO:0035999">
    <property type="term" value="P:tetrahydrofolate interconversion"/>
    <property type="evidence" value="ECO:0007669"/>
    <property type="project" value="TreeGrafter"/>
</dbReference>
<evidence type="ECO:0000256" key="2">
    <source>
        <dbReference type="ARBA" id="ARBA00011738"/>
    </source>
</evidence>
<evidence type="ECO:0000256" key="8">
    <source>
        <dbReference type="ARBA" id="ARBA00023002"/>
    </source>
</evidence>
<accession>X0ZVE2</accession>
<organism evidence="14">
    <name type="scientific">marine sediment metagenome</name>
    <dbReference type="NCBI Taxonomy" id="412755"/>
    <lineage>
        <taxon>unclassified sequences</taxon>
        <taxon>metagenomes</taxon>
        <taxon>ecological metagenomes</taxon>
    </lineage>
</organism>
<dbReference type="InterPro" id="IPR000672">
    <property type="entry name" value="THF_DH/CycHdrlase"/>
</dbReference>
<keyword evidence="3" id="KW-0554">One-carbon metabolism</keyword>
<evidence type="ECO:0000256" key="9">
    <source>
        <dbReference type="ARBA" id="ARBA00023102"/>
    </source>
</evidence>
<keyword evidence="9" id="KW-0368">Histidine biosynthesis</keyword>
<name>X0ZVE2_9ZZZZ</name>
<dbReference type="GO" id="GO:0009086">
    <property type="term" value="P:methionine biosynthetic process"/>
    <property type="evidence" value="ECO:0007669"/>
    <property type="project" value="UniProtKB-KW"/>
</dbReference>
<dbReference type="Pfam" id="PF00763">
    <property type="entry name" value="THF_DHG_CYH"/>
    <property type="match status" value="1"/>
</dbReference>
<dbReference type="GO" id="GO:0004488">
    <property type="term" value="F:methylenetetrahydrofolate dehydrogenase (NADP+) activity"/>
    <property type="evidence" value="ECO:0007669"/>
    <property type="project" value="InterPro"/>
</dbReference>
<dbReference type="InterPro" id="IPR046346">
    <property type="entry name" value="Aminoacid_DH-like_N_sf"/>
</dbReference>
<dbReference type="FunFam" id="3.40.50.720:FF:000094">
    <property type="entry name" value="Bifunctional protein FolD"/>
    <property type="match status" value="1"/>
</dbReference>
<dbReference type="InterPro" id="IPR020630">
    <property type="entry name" value="THF_DH/CycHdrlase_cat_dom"/>
</dbReference>
<comment type="pathway">
    <text evidence="1">One-carbon metabolism; tetrahydrofolate interconversion.</text>
</comment>
<evidence type="ECO:0000256" key="3">
    <source>
        <dbReference type="ARBA" id="ARBA00022563"/>
    </source>
</evidence>
<evidence type="ECO:0000259" key="13">
    <source>
        <dbReference type="Pfam" id="PF02882"/>
    </source>
</evidence>
<evidence type="ECO:0000259" key="12">
    <source>
        <dbReference type="Pfam" id="PF00763"/>
    </source>
</evidence>
<protein>
    <submittedName>
        <fullName evidence="14">Uncharacterized protein</fullName>
    </submittedName>
</protein>
<dbReference type="InterPro" id="IPR020867">
    <property type="entry name" value="THF_DH/CycHdrlase_CS"/>
</dbReference>
<evidence type="ECO:0000256" key="1">
    <source>
        <dbReference type="ARBA" id="ARBA00004777"/>
    </source>
</evidence>
<dbReference type="InterPro" id="IPR020631">
    <property type="entry name" value="THF_DH/CycHdrlase_NAD-bd_dom"/>
</dbReference>
<dbReference type="CDD" id="cd01080">
    <property type="entry name" value="NAD_bind_m-THF_DH_Cyclohyd"/>
    <property type="match status" value="1"/>
</dbReference>
<dbReference type="AlphaFoldDB" id="X0ZVE2"/>
<evidence type="ECO:0000256" key="5">
    <source>
        <dbReference type="ARBA" id="ARBA00022755"/>
    </source>
</evidence>